<dbReference type="Pfam" id="PF00059">
    <property type="entry name" value="Lectin_C"/>
    <property type="match status" value="2"/>
</dbReference>
<dbReference type="SMART" id="SM00034">
    <property type="entry name" value="CLECT"/>
    <property type="match status" value="2"/>
</dbReference>
<dbReference type="InterPro" id="IPR016186">
    <property type="entry name" value="C-type_lectin-like/link_sf"/>
</dbReference>
<keyword evidence="1" id="KW-0732">Signal</keyword>
<gene>
    <name evidence="3" type="ORF">QR680_018619</name>
</gene>
<feature type="domain" description="C-type lectin" evidence="2">
    <location>
        <begin position="226"/>
        <end position="347"/>
    </location>
</feature>
<name>A0AA39HJD8_9BILA</name>
<dbReference type="InterPro" id="IPR050111">
    <property type="entry name" value="C-type_lectin/snaclec_domain"/>
</dbReference>
<organism evidence="3 4">
    <name type="scientific">Steinernema hermaphroditum</name>
    <dbReference type="NCBI Taxonomy" id="289476"/>
    <lineage>
        <taxon>Eukaryota</taxon>
        <taxon>Metazoa</taxon>
        <taxon>Ecdysozoa</taxon>
        <taxon>Nematoda</taxon>
        <taxon>Chromadorea</taxon>
        <taxon>Rhabditida</taxon>
        <taxon>Tylenchina</taxon>
        <taxon>Panagrolaimomorpha</taxon>
        <taxon>Strongyloidoidea</taxon>
        <taxon>Steinernematidae</taxon>
        <taxon>Steinernema</taxon>
    </lineage>
</organism>
<dbReference type="PANTHER" id="PTHR22803">
    <property type="entry name" value="MANNOSE, PHOSPHOLIPASE, LECTIN RECEPTOR RELATED"/>
    <property type="match status" value="1"/>
</dbReference>
<dbReference type="AlphaFoldDB" id="A0AA39HJD8"/>
<proteinExistence type="predicted"/>
<feature type="chain" id="PRO_5041270697" description="C-type lectin domain-containing protein" evidence="1">
    <location>
        <begin position="19"/>
        <end position="352"/>
    </location>
</feature>
<dbReference type="InterPro" id="IPR016187">
    <property type="entry name" value="CTDL_fold"/>
</dbReference>
<comment type="caution">
    <text evidence="3">The sequence shown here is derived from an EMBL/GenBank/DDBJ whole genome shotgun (WGS) entry which is preliminary data.</text>
</comment>
<reference evidence="3" key="1">
    <citation type="submission" date="2023-06" db="EMBL/GenBank/DDBJ databases">
        <title>Genomic analysis of the entomopathogenic nematode Steinernema hermaphroditum.</title>
        <authorList>
            <person name="Schwarz E.M."/>
            <person name="Heppert J.K."/>
            <person name="Baniya A."/>
            <person name="Schwartz H.T."/>
            <person name="Tan C.-H."/>
            <person name="Antoshechkin I."/>
            <person name="Sternberg P.W."/>
            <person name="Goodrich-Blair H."/>
            <person name="Dillman A.R."/>
        </authorList>
    </citation>
    <scope>NUCLEOTIDE SEQUENCE</scope>
    <source>
        <strain evidence="3">PS9179</strain>
        <tissue evidence="3">Whole animal</tissue>
    </source>
</reference>
<dbReference type="Proteomes" id="UP001175271">
    <property type="component" value="Unassembled WGS sequence"/>
</dbReference>
<dbReference type="InterPro" id="IPR001304">
    <property type="entry name" value="C-type_lectin-like"/>
</dbReference>
<dbReference type="SUPFAM" id="SSF56436">
    <property type="entry name" value="C-type lectin-like"/>
    <property type="match status" value="2"/>
</dbReference>
<feature type="signal peptide" evidence="1">
    <location>
        <begin position="1"/>
        <end position="18"/>
    </location>
</feature>
<protein>
    <recommendedName>
        <fullName evidence="2">C-type lectin domain-containing protein</fullName>
    </recommendedName>
</protein>
<accession>A0AA39HJD8</accession>
<dbReference type="Gene3D" id="3.10.100.10">
    <property type="entry name" value="Mannose-Binding Protein A, subunit A"/>
    <property type="match status" value="2"/>
</dbReference>
<dbReference type="PROSITE" id="PS50041">
    <property type="entry name" value="C_TYPE_LECTIN_2"/>
    <property type="match status" value="2"/>
</dbReference>
<feature type="domain" description="C-type lectin" evidence="2">
    <location>
        <begin position="32"/>
        <end position="155"/>
    </location>
</feature>
<evidence type="ECO:0000256" key="1">
    <source>
        <dbReference type="SAM" id="SignalP"/>
    </source>
</evidence>
<evidence type="ECO:0000259" key="2">
    <source>
        <dbReference type="PROSITE" id="PS50041"/>
    </source>
</evidence>
<keyword evidence="4" id="KW-1185">Reference proteome</keyword>
<sequence>MVLLKFALFLLILSTTLAVDKICSPGTFTSHYRNKCFHIIPSPIVFEHAWLTCTLFNARLAVLDNKYDNQIVGNGISLTIQNSGLKEREFWIGGDDKNDQHEWEWLDNDDSKFNYTNWAPGQPVNKDGFNCLEMDSTSRKWKAGNCNVPKAYVCESVSKQAPDTTCDNPSTTSCPACPTCPTTPAATCPPPVTCPVCPSTPPATTTTTEAPRTTTKSTPPPGWHKFIDHYYFWNGESRRWLEAEQWCYSQGGHLASVHSPAEGAFIARLVPTFSTESGLQIWIGTSTVENSVSFRWVDDSAWDYWNWDEGYPFRQAEKTCVRMMVRDEADGGWIQFPCSFRATFVCKKSIYA</sequence>
<evidence type="ECO:0000313" key="4">
    <source>
        <dbReference type="Proteomes" id="UP001175271"/>
    </source>
</evidence>
<dbReference type="EMBL" id="JAUCMV010000004">
    <property type="protein sequence ID" value="KAK0406515.1"/>
    <property type="molecule type" value="Genomic_DNA"/>
</dbReference>
<dbReference type="CDD" id="cd00037">
    <property type="entry name" value="CLECT"/>
    <property type="match status" value="2"/>
</dbReference>
<evidence type="ECO:0000313" key="3">
    <source>
        <dbReference type="EMBL" id="KAK0406515.1"/>
    </source>
</evidence>